<accession>A0A2Z5JME0</accession>
<dbReference type="Gene3D" id="1.25.40.10">
    <property type="entry name" value="Tetratricopeptide repeat domain"/>
    <property type="match status" value="1"/>
</dbReference>
<gene>
    <name evidence="1" type="ORF">C5746_37190</name>
</gene>
<protein>
    <submittedName>
        <fullName evidence="1">Uncharacterized protein</fullName>
    </submittedName>
</protein>
<dbReference type="EMBL" id="CP027306">
    <property type="protein sequence ID" value="AXE81647.1"/>
    <property type="molecule type" value="Genomic_DNA"/>
</dbReference>
<dbReference type="SUPFAM" id="SSF48452">
    <property type="entry name" value="TPR-like"/>
    <property type="match status" value="1"/>
</dbReference>
<proteinExistence type="predicted"/>
<dbReference type="Pfam" id="PF13374">
    <property type="entry name" value="TPR_10"/>
    <property type="match status" value="1"/>
</dbReference>
<dbReference type="AlphaFoldDB" id="A0A2Z5JME0"/>
<reference evidence="1 2" key="1">
    <citation type="journal article" date="2018" name="Front. Microbiol.">
        <title>Genome Sequencing of Streptomyces atratus SCSIOZH16 and Activation Production of Nocardamine via Metabolic Engineering.</title>
        <authorList>
            <person name="Li Y."/>
            <person name="Zhang C."/>
            <person name="Liu C."/>
            <person name="Ju J."/>
            <person name="Ma J."/>
        </authorList>
    </citation>
    <scope>NUCLEOTIDE SEQUENCE [LARGE SCALE GENOMIC DNA]</scope>
    <source>
        <strain evidence="1 2">SCSIO_ZH16</strain>
    </source>
</reference>
<evidence type="ECO:0000313" key="1">
    <source>
        <dbReference type="EMBL" id="AXE81647.1"/>
    </source>
</evidence>
<sequence length="144" mass="15432">MKWPFVSTPRTGRWGNWPSRSICPPGTLGESGGGADLAAARPEVFLPGFAVSLNNLSADLAELGRREEALAASVRVVGIREEPTVARPEAFLPGRAVSLNNQSNRPAELGRNKEALVVIGRAVEIRERLATVHPGAFLPTSQLR</sequence>
<organism evidence="1 2">
    <name type="scientific">Streptomyces atratus</name>
    <dbReference type="NCBI Taxonomy" id="1893"/>
    <lineage>
        <taxon>Bacteria</taxon>
        <taxon>Bacillati</taxon>
        <taxon>Actinomycetota</taxon>
        <taxon>Actinomycetes</taxon>
        <taxon>Kitasatosporales</taxon>
        <taxon>Streptomycetaceae</taxon>
        <taxon>Streptomyces</taxon>
    </lineage>
</organism>
<evidence type="ECO:0000313" key="2">
    <source>
        <dbReference type="Proteomes" id="UP000252698"/>
    </source>
</evidence>
<dbReference type="Proteomes" id="UP000252698">
    <property type="component" value="Chromosome"/>
</dbReference>
<dbReference type="InterPro" id="IPR011990">
    <property type="entry name" value="TPR-like_helical_dom_sf"/>
</dbReference>
<dbReference type="KEGG" id="sata:C5746_37190"/>
<name>A0A2Z5JME0_STRAR</name>